<proteinExistence type="predicted"/>
<evidence type="ECO:0000313" key="2">
    <source>
        <dbReference type="Proteomes" id="UP000007076"/>
    </source>
</evidence>
<dbReference type="RefSeq" id="WP_014138896.1">
    <property type="nucleotide sequence ID" value="NC_016109.1"/>
</dbReference>
<dbReference type="Proteomes" id="UP000007076">
    <property type="component" value="Chromosome"/>
</dbReference>
<gene>
    <name evidence="1" type="ordered locus">KSE_58280</name>
</gene>
<name>E4N3W8_KITSK</name>
<organism evidence="1 2">
    <name type="scientific">Kitasatospora setae (strain ATCC 33774 / DSM 43861 / JCM 3304 / KCC A-0304 / NBRC 14216 / KM-6054)</name>
    <name type="common">Streptomyces setae</name>
    <dbReference type="NCBI Taxonomy" id="452652"/>
    <lineage>
        <taxon>Bacteria</taxon>
        <taxon>Bacillati</taxon>
        <taxon>Actinomycetota</taxon>
        <taxon>Actinomycetes</taxon>
        <taxon>Kitasatosporales</taxon>
        <taxon>Streptomycetaceae</taxon>
        <taxon>Kitasatospora</taxon>
    </lineage>
</organism>
<evidence type="ECO:0008006" key="3">
    <source>
        <dbReference type="Google" id="ProtNLM"/>
    </source>
</evidence>
<keyword evidence="2" id="KW-1185">Reference proteome</keyword>
<dbReference type="AlphaFoldDB" id="E4N3W8"/>
<evidence type="ECO:0000313" key="1">
    <source>
        <dbReference type="EMBL" id="BAJ31599.1"/>
    </source>
</evidence>
<dbReference type="HOGENOM" id="CLU_135662_0_0_11"/>
<dbReference type="EMBL" id="AP010968">
    <property type="protein sequence ID" value="BAJ31599.1"/>
    <property type="molecule type" value="Genomic_DNA"/>
</dbReference>
<dbReference type="KEGG" id="ksk:KSE_58280"/>
<dbReference type="eggNOG" id="ENOG5033BG7">
    <property type="taxonomic scope" value="Bacteria"/>
</dbReference>
<sequence length="113" mass="12190">MHAVIVWWDLARSEQTVESLRGFLREEAVDRFARVPGLRLKFWISDAAAGRWGAVLLWESRQAAEAPLPNLAGPLIGYPPTERYAFAVEATVEGAFAAAALAGRGLALEPGGS</sequence>
<accession>E4N3W8</accession>
<reference evidence="1 2" key="1">
    <citation type="journal article" date="2010" name="DNA Res.">
        <title>Genome sequence of Kitasatospora setae NBRC 14216T: an evolutionary snapshot of the family Streptomycetaceae.</title>
        <authorList>
            <person name="Ichikawa N."/>
            <person name="Oguchi A."/>
            <person name="Ikeda H."/>
            <person name="Ishikawa J."/>
            <person name="Kitani S."/>
            <person name="Watanabe Y."/>
            <person name="Nakamura S."/>
            <person name="Katano Y."/>
            <person name="Kishi E."/>
            <person name="Sasagawa M."/>
            <person name="Ankai A."/>
            <person name="Fukui S."/>
            <person name="Hashimoto Y."/>
            <person name="Kamata S."/>
            <person name="Otoguro M."/>
            <person name="Tanikawa S."/>
            <person name="Nihira T."/>
            <person name="Horinouchi S."/>
            <person name="Ohnishi Y."/>
            <person name="Hayakawa M."/>
            <person name="Kuzuyama T."/>
            <person name="Arisawa A."/>
            <person name="Nomoto F."/>
            <person name="Miura H."/>
            <person name="Takahashi Y."/>
            <person name="Fujita N."/>
        </authorList>
    </citation>
    <scope>NUCLEOTIDE SEQUENCE [LARGE SCALE GENOMIC DNA]</scope>
    <source>
        <strain evidence="2">ATCC 33774 / DSM 43861 / JCM 3304 / KCC A-0304 / NBRC 14216 / KM-6054</strain>
    </source>
</reference>
<dbReference type="PATRIC" id="fig|452652.3.peg.5837"/>
<dbReference type="Gene3D" id="3.30.70.100">
    <property type="match status" value="1"/>
</dbReference>
<protein>
    <recommendedName>
        <fullName evidence="3">ABM domain-containing protein</fullName>
    </recommendedName>
</protein>
<dbReference type="STRING" id="452652.KSE_58280"/>
<dbReference type="SUPFAM" id="SSF54909">
    <property type="entry name" value="Dimeric alpha+beta barrel"/>
    <property type="match status" value="1"/>
</dbReference>
<dbReference type="InterPro" id="IPR011008">
    <property type="entry name" value="Dimeric_a/b-barrel"/>
</dbReference>